<organism evidence="1 2">
    <name type="scientific">Candidatus Blautia faecavium</name>
    <dbReference type="NCBI Taxonomy" id="2838487"/>
    <lineage>
        <taxon>Bacteria</taxon>
        <taxon>Bacillati</taxon>
        <taxon>Bacillota</taxon>
        <taxon>Clostridia</taxon>
        <taxon>Lachnospirales</taxon>
        <taxon>Lachnospiraceae</taxon>
        <taxon>Blautia</taxon>
    </lineage>
</organism>
<reference evidence="1" key="2">
    <citation type="submission" date="2021-04" db="EMBL/GenBank/DDBJ databases">
        <authorList>
            <person name="Gilroy R."/>
        </authorList>
    </citation>
    <scope>NUCLEOTIDE SEQUENCE</scope>
    <source>
        <strain evidence="1">ChiSjej1B19-5720</strain>
    </source>
</reference>
<accession>A0A9D2LPN2</accession>
<evidence type="ECO:0000313" key="2">
    <source>
        <dbReference type="Proteomes" id="UP000823842"/>
    </source>
</evidence>
<gene>
    <name evidence="1" type="ORF">IAA06_00565</name>
</gene>
<evidence type="ECO:0000313" key="1">
    <source>
        <dbReference type="EMBL" id="HJB27276.1"/>
    </source>
</evidence>
<dbReference type="Proteomes" id="UP000823842">
    <property type="component" value="Unassembled WGS sequence"/>
</dbReference>
<dbReference type="AlphaFoldDB" id="A0A9D2LPN2"/>
<reference evidence="1" key="1">
    <citation type="journal article" date="2021" name="PeerJ">
        <title>Extensive microbial diversity within the chicken gut microbiome revealed by metagenomics and culture.</title>
        <authorList>
            <person name="Gilroy R."/>
            <person name="Ravi A."/>
            <person name="Getino M."/>
            <person name="Pursley I."/>
            <person name="Horton D.L."/>
            <person name="Alikhan N.F."/>
            <person name="Baker D."/>
            <person name="Gharbi K."/>
            <person name="Hall N."/>
            <person name="Watson M."/>
            <person name="Adriaenssens E.M."/>
            <person name="Foster-Nyarko E."/>
            <person name="Jarju S."/>
            <person name="Secka A."/>
            <person name="Antonio M."/>
            <person name="Oren A."/>
            <person name="Chaudhuri R.R."/>
            <person name="La Ragione R."/>
            <person name="Hildebrand F."/>
            <person name="Pallen M.J."/>
        </authorList>
    </citation>
    <scope>NUCLEOTIDE SEQUENCE</scope>
    <source>
        <strain evidence="1">ChiSjej1B19-5720</strain>
    </source>
</reference>
<comment type="caution">
    <text evidence="1">The sequence shown here is derived from an EMBL/GenBank/DDBJ whole genome shotgun (WGS) entry which is preliminary data.</text>
</comment>
<sequence length="95" mass="10919">MREKIHKAEGHMLEIRKIDAESLRKLCVARRWYTRGDNAAYNHLLNDLAEGKENITTDDIVEIALDIMKHSNTGQELTSICFDVARIAVSFFEEV</sequence>
<proteinExistence type="predicted"/>
<name>A0A9D2LPN2_9FIRM</name>
<protein>
    <submittedName>
        <fullName evidence="1">Uncharacterized protein</fullName>
    </submittedName>
</protein>
<dbReference type="EMBL" id="DWYZ01000015">
    <property type="protein sequence ID" value="HJB27276.1"/>
    <property type="molecule type" value="Genomic_DNA"/>
</dbReference>